<reference evidence="2" key="3">
    <citation type="submission" date="2023-07" db="EMBL/GenBank/DDBJ databases">
        <title>Description of Mycobacterium gordonae subsp. intergordonae subsp.nov. and Mycobacterium gordonae subsp. gordonae subsp. nov.</title>
        <authorList>
            <person name="Huang H."/>
        </authorList>
    </citation>
    <scope>NUCLEOTIDE SEQUENCE [LARGE SCALE GENOMIC DNA]</scope>
    <source>
        <strain evidence="2">24</strain>
    </source>
</reference>
<sequence length="136" mass="15252">MRNLMGELGYFAEGFTLSVDEAYEWMAEIHHEVLAAQPVSYDRYTSQRAVRTLVDVRRCSDHPVRHVSIPGDLLFFSRINLTANAILAKLGATVHARAIADDMDGAAEPMTALGKRHVAWVRQRGLPYGLENHDHP</sequence>
<gene>
    <name evidence="1" type="ORF">H0P51_07405</name>
</gene>
<protein>
    <submittedName>
        <fullName evidence="1">Uncharacterized protein</fullName>
    </submittedName>
</protein>
<evidence type="ECO:0000313" key="1">
    <source>
        <dbReference type="EMBL" id="QLL08732.1"/>
    </source>
</evidence>
<accession>A0A7D6HW02</accession>
<proteinExistence type="predicted"/>
<keyword evidence="2" id="KW-1185">Reference proteome</keyword>
<dbReference type="AlphaFoldDB" id="A0A7D6HW02"/>
<reference evidence="2" key="1">
    <citation type="submission" date="2020-07" db="EMBL/GenBank/DDBJ databases">
        <title>Description of Mycobacterium gordonae subsp. intergordonae subsp.nov. and Mycobacterium gordonae subsp. gordonae subsp. nov.</title>
        <authorList>
            <person name="Yu X."/>
        </authorList>
    </citation>
    <scope>NUCLEOTIDE SEQUENCE [LARGE SCALE GENOMIC DNA]</scope>
    <source>
        <strain evidence="2">24</strain>
    </source>
</reference>
<dbReference type="KEGG" id="mgor:H0P51_07405"/>
<reference evidence="1 2" key="2">
    <citation type="submission" date="2020-07" db="EMBL/GenBank/DDBJ databases">
        <authorList>
            <person name="Yu X."/>
        </authorList>
    </citation>
    <scope>NUCLEOTIDE SEQUENCE [LARGE SCALE GENOMIC DNA]</scope>
    <source>
        <strain evidence="2">24</strain>
    </source>
</reference>
<organism evidence="1 2">
    <name type="scientific">Mycobacterium vicinigordonae</name>
    <dbReference type="NCBI Taxonomy" id="1719132"/>
    <lineage>
        <taxon>Bacteria</taxon>
        <taxon>Bacillati</taxon>
        <taxon>Actinomycetota</taxon>
        <taxon>Actinomycetes</taxon>
        <taxon>Mycobacteriales</taxon>
        <taxon>Mycobacteriaceae</taxon>
        <taxon>Mycobacterium</taxon>
    </lineage>
</organism>
<evidence type="ECO:0000313" key="2">
    <source>
        <dbReference type="Proteomes" id="UP000510682"/>
    </source>
</evidence>
<name>A0A7D6HW02_9MYCO</name>
<dbReference type="Proteomes" id="UP000510682">
    <property type="component" value="Chromosome"/>
</dbReference>
<dbReference type="EMBL" id="CP059165">
    <property type="protein sequence ID" value="QLL08732.1"/>
    <property type="molecule type" value="Genomic_DNA"/>
</dbReference>